<dbReference type="Gene3D" id="3.40.50.1820">
    <property type="entry name" value="alpha/beta hydrolase"/>
    <property type="match status" value="1"/>
</dbReference>
<dbReference type="GO" id="GO:0016787">
    <property type="term" value="F:hydrolase activity"/>
    <property type="evidence" value="ECO:0007669"/>
    <property type="project" value="UniProtKB-KW"/>
</dbReference>
<evidence type="ECO:0000313" key="1">
    <source>
        <dbReference type="EMBL" id="QKJ24728.1"/>
    </source>
</evidence>
<sequence length="198" mass="22188">MKKVLLLHGWTNKRPEGHWLRITAAALRTQGHQVWYPQFPNPDTPNPNDWQELLRQEANMMDEVDGGEKIAIAHSLGTINWLHGAMTNLFNRPFDRVLLVAIPDPVMTSDASGIEGEPMNFSVPGLAEAVLQWGSDVSAVASDQDRWQPNGIDFYRGLNIQSTLFPGAGHFSLDDGWGRWSGLEAWVESANSQDLMRR</sequence>
<dbReference type="EMBL" id="CP054056">
    <property type="protein sequence ID" value="QKJ24728.1"/>
    <property type="molecule type" value="Genomic_DNA"/>
</dbReference>
<gene>
    <name evidence="1" type="ORF">HRU87_00500</name>
</gene>
<dbReference type="SUPFAM" id="SSF53474">
    <property type="entry name" value="alpha/beta-Hydrolases"/>
    <property type="match status" value="1"/>
</dbReference>
<dbReference type="KEGG" id="aqg:HRU87_00500"/>
<dbReference type="InterPro" id="IPR010662">
    <property type="entry name" value="RBBP9/YdeN"/>
</dbReference>
<dbReference type="AlphaFoldDB" id="A0A7D4QF83"/>
<dbReference type="InterPro" id="IPR029058">
    <property type="entry name" value="AB_hydrolase_fold"/>
</dbReference>
<dbReference type="RefSeq" id="WP_173493027.1">
    <property type="nucleotide sequence ID" value="NZ_CP054056.1"/>
</dbReference>
<proteinExistence type="predicted"/>
<dbReference type="Pfam" id="PF06821">
    <property type="entry name" value="Ser_hydrolase"/>
    <property type="match status" value="1"/>
</dbReference>
<reference evidence="1 2" key="1">
    <citation type="submission" date="2020-05" db="EMBL/GenBank/DDBJ databases">
        <title>Aquirufa sp. strain 15G-AUS-rot a new Aquirufa species.</title>
        <authorList>
            <person name="Pitt A."/>
            <person name="Hahn M.W."/>
        </authorList>
    </citation>
    <scope>NUCLEOTIDE SEQUENCE [LARGE SCALE GENOMIC DNA]</scope>
    <source>
        <strain evidence="1 2">15G-AUS-rot</strain>
    </source>
</reference>
<protein>
    <submittedName>
        <fullName evidence="1">Alpha/beta fold hydrolase</fullName>
    </submittedName>
</protein>
<keyword evidence="2" id="KW-1185">Reference proteome</keyword>
<dbReference type="Proteomes" id="UP000501003">
    <property type="component" value="Chromosome"/>
</dbReference>
<organism evidence="1 2">
    <name type="scientific">Aquiluna borgnonia</name>
    <dbReference type="NCBI Taxonomy" id="2499157"/>
    <lineage>
        <taxon>Bacteria</taxon>
        <taxon>Bacillati</taxon>
        <taxon>Actinomycetota</taxon>
        <taxon>Actinomycetes</taxon>
        <taxon>Micrococcales</taxon>
        <taxon>Microbacteriaceae</taxon>
        <taxon>Luna cluster</taxon>
        <taxon>Luna-1 subcluster</taxon>
        <taxon>Aquiluna</taxon>
    </lineage>
</organism>
<name>A0A7D4QF83_9MICO</name>
<accession>A0A7D4QF83</accession>
<evidence type="ECO:0000313" key="2">
    <source>
        <dbReference type="Proteomes" id="UP000501003"/>
    </source>
</evidence>
<keyword evidence="1" id="KW-0378">Hydrolase</keyword>